<evidence type="ECO:0000313" key="1">
    <source>
        <dbReference type="EMBL" id="NDL60378.1"/>
    </source>
</evidence>
<proteinExistence type="predicted"/>
<dbReference type="InterPro" id="IPR046485">
    <property type="entry name" value="DUF6578"/>
</dbReference>
<name>A0A7K3MD98_9ACTN</name>
<accession>A0A7K3MD98</accession>
<gene>
    <name evidence="1" type="ORF">F7O44_25200</name>
</gene>
<protein>
    <submittedName>
        <fullName evidence="1">Uncharacterized protein</fullName>
    </submittedName>
</protein>
<organism evidence="1 2">
    <name type="scientific">Phytoactinopolyspora mesophila</name>
    <dbReference type="NCBI Taxonomy" id="2650750"/>
    <lineage>
        <taxon>Bacteria</taxon>
        <taxon>Bacillati</taxon>
        <taxon>Actinomycetota</taxon>
        <taxon>Actinomycetes</taxon>
        <taxon>Jiangellales</taxon>
        <taxon>Jiangellaceae</taxon>
        <taxon>Phytoactinopolyspora</taxon>
    </lineage>
</organism>
<dbReference type="AlphaFoldDB" id="A0A7K3MD98"/>
<evidence type="ECO:0000313" key="2">
    <source>
        <dbReference type="Proteomes" id="UP000460435"/>
    </source>
</evidence>
<dbReference type="EMBL" id="WLZY01000011">
    <property type="protein sequence ID" value="NDL60378.1"/>
    <property type="molecule type" value="Genomic_DNA"/>
</dbReference>
<dbReference type="Pfam" id="PF20218">
    <property type="entry name" value="DUF6578"/>
    <property type="match status" value="1"/>
</dbReference>
<sequence>MRIRVWVDSWQMQCCGDPIRSGDTVAWTLEAEPDIGWLTSVAGEKLANSIDYHEEHHGGLPDDAPITRGDVTGIFHVRCAYTEQPDGTGTMLVPVPGSAEVTEVRYADGWADGAGDREFMGYVVDLEVDERPPHTLRDPQY</sequence>
<dbReference type="RefSeq" id="WP_162453082.1">
    <property type="nucleotide sequence ID" value="NZ_WLZY01000011.1"/>
</dbReference>
<dbReference type="Proteomes" id="UP000460435">
    <property type="component" value="Unassembled WGS sequence"/>
</dbReference>
<reference evidence="1 2" key="1">
    <citation type="submission" date="2019-11" db="EMBL/GenBank/DDBJ databases">
        <authorList>
            <person name="Li X.-J."/>
            <person name="Feng X.-M."/>
        </authorList>
    </citation>
    <scope>NUCLEOTIDE SEQUENCE [LARGE SCALE GENOMIC DNA]</scope>
    <source>
        <strain evidence="1 2">XMNu-373</strain>
    </source>
</reference>
<comment type="caution">
    <text evidence="1">The sequence shown here is derived from an EMBL/GenBank/DDBJ whole genome shotgun (WGS) entry which is preliminary data.</text>
</comment>
<keyword evidence="2" id="KW-1185">Reference proteome</keyword>